<proteinExistence type="predicted"/>
<reference evidence="1" key="2">
    <citation type="submission" date="2020-11" db="EMBL/GenBank/DDBJ databases">
        <authorList>
            <person name="McCartney M.A."/>
            <person name="Auch B."/>
            <person name="Kono T."/>
            <person name="Mallez S."/>
            <person name="Becker A."/>
            <person name="Gohl D.M."/>
            <person name="Silverstein K.A.T."/>
            <person name="Koren S."/>
            <person name="Bechman K.B."/>
            <person name="Herman A."/>
            <person name="Abrahante J.E."/>
            <person name="Garbe J."/>
        </authorList>
    </citation>
    <scope>NUCLEOTIDE SEQUENCE</scope>
    <source>
        <strain evidence="1">Duluth1</strain>
        <tissue evidence="1">Whole animal</tissue>
    </source>
</reference>
<reference evidence="1" key="1">
    <citation type="journal article" date="2019" name="bioRxiv">
        <title>The Genome of the Zebra Mussel, Dreissena polymorpha: A Resource for Invasive Species Research.</title>
        <authorList>
            <person name="McCartney M.A."/>
            <person name="Auch B."/>
            <person name="Kono T."/>
            <person name="Mallez S."/>
            <person name="Zhang Y."/>
            <person name="Obille A."/>
            <person name="Becker A."/>
            <person name="Abrahante J.E."/>
            <person name="Garbe J."/>
            <person name="Badalamenti J.P."/>
            <person name="Herman A."/>
            <person name="Mangelson H."/>
            <person name="Liachko I."/>
            <person name="Sullivan S."/>
            <person name="Sone E.D."/>
            <person name="Koren S."/>
            <person name="Silverstein K.A.T."/>
            <person name="Beckman K.B."/>
            <person name="Gohl D.M."/>
        </authorList>
    </citation>
    <scope>NUCLEOTIDE SEQUENCE</scope>
    <source>
        <strain evidence="1">Duluth1</strain>
        <tissue evidence="1">Whole animal</tissue>
    </source>
</reference>
<accession>A0A9D4NB21</accession>
<evidence type="ECO:0000313" key="2">
    <source>
        <dbReference type="Proteomes" id="UP000828390"/>
    </source>
</evidence>
<dbReference type="EMBL" id="JAIWYP010000001">
    <property type="protein sequence ID" value="KAH3890499.1"/>
    <property type="molecule type" value="Genomic_DNA"/>
</dbReference>
<dbReference type="AlphaFoldDB" id="A0A9D4NB21"/>
<protein>
    <submittedName>
        <fullName evidence="1">Uncharacterized protein</fullName>
    </submittedName>
</protein>
<organism evidence="1 2">
    <name type="scientific">Dreissena polymorpha</name>
    <name type="common">Zebra mussel</name>
    <name type="synonym">Mytilus polymorpha</name>
    <dbReference type="NCBI Taxonomy" id="45954"/>
    <lineage>
        <taxon>Eukaryota</taxon>
        <taxon>Metazoa</taxon>
        <taxon>Spiralia</taxon>
        <taxon>Lophotrochozoa</taxon>
        <taxon>Mollusca</taxon>
        <taxon>Bivalvia</taxon>
        <taxon>Autobranchia</taxon>
        <taxon>Heteroconchia</taxon>
        <taxon>Euheterodonta</taxon>
        <taxon>Imparidentia</taxon>
        <taxon>Neoheterodontei</taxon>
        <taxon>Myida</taxon>
        <taxon>Dreissenoidea</taxon>
        <taxon>Dreissenidae</taxon>
        <taxon>Dreissena</taxon>
    </lineage>
</organism>
<name>A0A9D4NB21_DREPO</name>
<evidence type="ECO:0000313" key="1">
    <source>
        <dbReference type="EMBL" id="KAH3890499.1"/>
    </source>
</evidence>
<sequence length="64" mass="7142">MPTTTTQKSQQLFFSFQKLVLISVGEAVTDEAAVHLHVADLARLLGRHAEMAERKVPVLKRITL</sequence>
<dbReference type="Proteomes" id="UP000828390">
    <property type="component" value="Unassembled WGS sequence"/>
</dbReference>
<gene>
    <name evidence="1" type="ORF">DPMN_014583</name>
</gene>
<keyword evidence="2" id="KW-1185">Reference proteome</keyword>
<comment type="caution">
    <text evidence="1">The sequence shown here is derived from an EMBL/GenBank/DDBJ whole genome shotgun (WGS) entry which is preliminary data.</text>
</comment>